<proteinExistence type="predicted"/>
<dbReference type="Pfam" id="PF09848">
    <property type="entry name" value="SLFN-g3_helicase"/>
    <property type="match status" value="1"/>
</dbReference>
<accession>A0ABV0LE18</accession>
<keyword evidence="2" id="KW-0067">ATP-binding</keyword>
<comment type="caution">
    <text evidence="2">The sequence shown here is derived from an EMBL/GenBank/DDBJ whole genome shotgun (WGS) entry which is preliminary data.</text>
</comment>
<feature type="domain" description="AAA+ ATPase" evidence="1">
    <location>
        <begin position="250"/>
        <end position="394"/>
    </location>
</feature>
<evidence type="ECO:0000313" key="2">
    <source>
        <dbReference type="EMBL" id="MEQ0560551.1"/>
    </source>
</evidence>
<gene>
    <name evidence="2" type="ORF">ABJI51_15805</name>
</gene>
<reference evidence="2 3" key="1">
    <citation type="submission" date="2024-05" db="EMBL/GenBank/DDBJ databases">
        <authorList>
            <person name="Zhao H."/>
            <person name="Xu Y."/>
            <person name="Lin S."/>
            <person name="Spain J.C."/>
            <person name="Zhou N.-Y."/>
        </authorList>
    </citation>
    <scope>NUCLEOTIDE SEQUENCE [LARGE SCALE GENOMIC DNA]</scope>
    <source>
        <strain evidence="2 3">NEAU-NG30</strain>
    </source>
</reference>
<name>A0ABV0LE18_9PSEU</name>
<evidence type="ECO:0000259" key="1">
    <source>
        <dbReference type="SMART" id="SM00382"/>
    </source>
</evidence>
<dbReference type="CDD" id="cd00009">
    <property type="entry name" value="AAA"/>
    <property type="match status" value="1"/>
</dbReference>
<evidence type="ECO:0000313" key="3">
    <source>
        <dbReference type="Proteomes" id="UP001440984"/>
    </source>
</evidence>
<dbReference type="InterPro" id="IPR003593">
    <property type="entry name" value="AAA+_ATPase"/>
</dbReference>
<organism evidence="2 3">
    <name type="scientific">Amycolatopsis melonis</name>
    <dbReference type="NCBI Taxonomy" id="3156488"/>
    <lineage>
        <taxon>Bacteria</taxon>
        <taxon>Bacillati</taxon>
        <taxon>Actinomycetota</taxon>
        <taxon>Actinomycetes</taxon>
        <taxon>Pseudonocardiales</taxon>
        <taxon>Pseudonocardiaceae</taxon>
        <taxon>Amycolatopsis</taxon>
    </lineage>
</organism>
<keyword evidence="2" id="KW-0547">Nucleotide-binding</keyword>
<dbReference type="Proteomes" id="UP001440984">
    <property type="component" value="Unassembled WGS sequence"/>
</dbReference>
<sequence>MLVRALAKRTGVPYSRSEAGGELGAWRNSLPVLFELLCDAGLGHVQVILECRLPYCPRRIDAVLCGVHPETRQPSYLLIELKQWTEPAMVAAGLVSAFPGSKQPHLHPAEQVRRYCRYLLDFTPLLARAPSQVKGAAYLHNAQRSEDWNLDEFHFDDFGQLYTRDQMGDLVADLHALLDDDPATADAAREAAIRLIEAPRMPARTLLKAAVDAMEGRKSFLLLDAQKVAYDQVLNAVERADRALDGSEWQKTVVIVRGGPGSGKSAIAIALMSALAGRWGKVLHATGSRAFTETLRKQVAGDDERIVNLFKYFNDFDHAEVNSLDVLICDEAHRIRDNSNVPARWRETIPPQVSRLIDVAKVPVFLLDEHQAVRPGEAHTVRRIAEVAEAKGCRIEEIALDGQFRCGGSQRYDEWVLRLLGIVEGGPVAWSEFVAGTDDEYVVDSVNSPDALERWLMRQSGNFSGTARIAAGFCWDWRDPVRAGGAYEPVKDVQIGGWHRSWNIRQGQEAEGFPSASYWASDPAGFGQVGCIYTAQGFEYDWSGVIFGEDLVIRNGQWVPQRDKSWDKSVNKADVRTFDRLVRNTYKVLMTRGMSGTCAYSVDEETNEFLRRFCR</sequence>
<dbReference type="RefSeq" id="WP_348951477.1">
    <property type="nucleotide sequence ID" value="NZ_JBDZYD010000005.1"/>
</dbReference>
<dbReference type="SUPFAM" id="SSF52540">
    <property type="entry name" value="P-loop containing nucleoside triphosphate hydrolases"/>
    <property type="match status" value="1"/>
</dbReference>
<protein>
    <submittedName>
        <fullName evidence="2">DNA/RNA helicase domain-containing protein</fullName>
    </submittedName>
</protein>
<dbReference type="GO" id="GO:0004386">
    <property type="term" value="F:helicase activity"/>
    <property type="evidence" value="ECO:0007669"/>
    <property type="project" value="UniProtKB-KW"/>
</dbReference>
<dbReference type="SMART" id="SM00382">
    <property type="entry name" value="AAA"/>
    <property type="match status" value="1"/>
</dbReference>
<keyword evidence="2" id="KW-0347">Helicase</keyword>
<keyword evidence="3" id="KW-1185">Reference proteome</keyword>
<dbReference type="Gene3D" id="3.40.50.300">
    <property type="entry name" value="P-loop containing nucleotide triphosphate hydrolases"/>
    <property type="match status" value="1"/>
</dbReference>
<dbReference type="EMBL" id="JBDZYD010000005">
    <property type="protein sequence ID" value="MEQ0560551.1"/>
    <property type="molecule type" value="Genomic_DNA"/>
</dbReference>
<keyword evidence="2" id="KW-0378">Hydrolase</keyword>
<dbReference type="InterPro" id="IPR018647">
    <property type="entry name" value="SLFN_3-like_DNA/RNA_helicase"/>
</dbReference>
<dbReference type="InterPro" id="IPR027417">
    <property type="entry name" value="P-loop_NTPase"/>
</dbReference>